<dbReference type="PRINTS" id="PR00039">
    <property type="entry name" value="HTHLYSR"/>
</dbReference>
<dbReference type="Gene3D" id="3.40.190.290">
    <property type="match status" value="1"/>
</dbReference>
<feature type="domain" description="HTH lysR-type" evidence="6">
    <location>
        <begin position="2"/>
        <end position="59"/>
    </location>
</feature>
<sequence>MIDSQLLSYLIVFSETGSLLKSSEILHLSQPSLSKAMQKLEAELDLIIFDRTGNKITLNDDGKEILYYAKDIMMMINKLETKAKDLKEKNQSLNIGLTAPGPMFKFPSLFAPTSLNKKISVSTEDEKDLLKNLLNNIYDIVFVNNPISIDNVICRKVMTEHLYVSVPETHFLSRFKESIHFSDIDGQTFLLSSDIGCWTSILDKHMNKSRFLKQSDPNELKEIAEYSSIPSFVTNISMNANSIKNRINIPIIDEDAYMDFYAVCKKDKSELINLLKQNR</sequence>
<keyword evidence="2" id="KW-0805">Transcription regulation</keyword>
<gene>
    <name evidence="7" type="ORF">B5F14_09905</name>
</gene>
<dbReference type="PROSITE" id="PS50931">
    <property type="entry name" value="HTH_LYSR"/>
    <property type="match status" value="1"/>
</dbReference>
<dbReference type="GO" id="GO:0032993">
    <property type="term" value="C:protein-DNA complex"/>
    <property type="evidence" value="ECO:0007669"/>
    <property type="project" value="TreeGrafter"/>
</dbReference>
<dbReference type="CDD" id="cd05466">
    <property type="entry name" value="PBP2_LTTR_substrate"/>
    <property type="match status" value="1"/>
</dbReference>
<dbReference type="AlphaFoldDB" id="A0A1Y4LHC3"/>
<evidence type="ECO:0000313" key="8">
    <source>
        <dbReference type="Proteomes" id="UP000195447"/>
    </source>
</evidence>
<evidence type="ECO:0000256" key="1">
    <source>
        <dbReference type="ARBA" id="ARBA00009437"/>
    </source>
</evidence>
<comment type="caution">
    <text evidence="7">The sequence shown here is derived from an EMBL/GenBank/DDBJ whole genome shotgun (WGS) entry which is preliminary data.</text>
</comment>
<dbReference type="InterPro" id="IPR005119">
    <property type="entry name" value="LysR_subst-bd"/>
</dbReference>
<dbReference type="RefSeq" id="WP_087159200.1">
    <property type="nucleotide sequence ID" value="NZ_CATZRL010000049.1"/>
</dbReference>
<accession>A0A1Y4LHC3</accession>
<evidence type="ECO:0000313" key="7">
    <source>
        <dbReference type="EMBL" id="OUP56103.1"/>
    </source>
</evidence>
<feature type="coiled-coil region" evidence="5">
    <location>
        <begin position="69"/>
        <end position="96"/>
    </location>
</feature>
<keyword evidence="4" id="KW-0804">Transcription</keyword>
<dbReference type="SUPFAM" id="SSF46785">
    <property type="entry name" value="Winged helix' DNA-binding domain"/>
    <property type="match status" value="1"/>
</dbReference>
<protein>
    <recommendedName>
        <fullName evidence="6">HTH lysR-type domain-containing protein</fullName>
    </recommendedName>
</protein>
<evidence type="ECO:0000256" key="5">
    <source>
        <dbReference type="SAM" id="Coils"/>
    </source>
</evidence>
<dbReference type="GO" id="GO:0003677">
    <property type="term" value="F:DNA binding"/>
    <property type="evidence" value="ECO:0007669"/>
    <property type="project" value="UniProtKB-KW"/>
</dbReference>
<reference evidence="8" key="1">
    <citation type="submission" date="2017-04" db="EMBL/GenBank/DDBJ databases">
        <title>Function of individual gut microbiota members based on whole genome sequencing of pure cultures obtained from chicken caecum.</title>
        <authorList>
            <person name="Medvecky M."/>
            <person name="Cejkova D."/>
            <person name="Polansky O."/>
            <person name="Karasova D."/>
            <person name="Kubasova T."/>
            <person name="Cizek A."/>
            <person name="Rychlik I."/>
        </authorList>
    </citation>
    <scope>NUCLEOTIDE SEQUENCE [LARGE SCALE GENOMIC DNA]</scope>
    <source>
        <strain evidence="8">An178</strain>
    </source>
</reference>
<proteinExistence type="inferred from homology"/>
<keyword evidence="8" id="KW-1185">Reference proteome</keyword>
<evidence type="ECO:0000256" key="2">
    <source>
        <dbReference type="ARBA" id="ARBA00023015"/>
    </source>
</evidence>
<dbReference type="Gene3D" id="1.10.10.10">
    <property type="entry name" value="Winged helix-like DNA-binding domain superfamily/Winged helix DNA-binding domain"/>
    <property type="match status" value="1"/>
</dbReference>
<evidence type="ECO:0000256" key="4">
    <source>
        <dbReference type="ARBA" id="ARBA00023163"/>
    </source>
</evidence>
<dbReference type="Pfam" id="PF03466">
    <property type="entry name" value="LysR_substrate"/>
    <property type="match status" value="1"/>
</dbReference>
<evidence type="ECO:0000256" key="3">
    <source>
        <dbReference type="ARBA" id="ARBA00023125"/>
    </source>
</evidence>
<dbReference type="Pfam" id="PF00126">
    <property type="entry name" value="HTH_1"/>
    <property type="match status" value="1"/>
</dbReference>
<dbReference type="GO" id="GO:0003700">
    <property type="term" value="F:DNA-binding transcription factor activity"/>
    <property type="evidence" value="ECO:0007669"/>
    <property type="project" value="InterPro"/>
</dbReference>
<organism evidence="7 8">
    <name type="scientific">Faecalitalea cylindroides</name>
    <dbReference type="NCBI Taxonomy" id="39483"/>
    <lineage>
        <taxon>Bacteria</taxon>
        <taxon>Bacillati</taxon>
        <taxon>Bacillota</taxon>
        <taxon>Erysipelotrichia</taxon>
        <taxon>Erysipelotrichales</taxon>
        <taxon>Erysipelotrichaceae</taxon>
        <taxon>Faecalitalea</taxon>
    </lineage>
</organism>
<dbReference type="PANTHER" id="PTHR30346:SF28">
    <property type="entry name" value="HTH-TYPE TRANSCRIPTIONAL REGULATOR CYNR"/>
    <property type="match status" value="1"/>
</dbReference>
<dbReference type="Proteomes" id="UP000195447">
    <property type="component" value="Unassembled WGS sequence"/>
</dbReference>
<dbReference type="InterPro" id="IPR000847">
    <property type="entry name" value="LysR_HTH_N"/>
</dbReference>
<dbReference type="SUPFAM" id="SSF53850">
    <property type="entry name" value="Periplasmic binding protein-like II"/>
    <property type="match status" value="1"/>
</dbReference>
<dbReference type="InterPro" id="IPR036388">
    <property type="entry name" value="WH-like_DNA-bd_sf"/>
</dbReference>
<dbReference type="PANTHER" id="PTHR30346">
    <property type="entry name" value="TRANSCRIPTIONAL DUAL REGULATOR HCAR-RELATED"/>
    <property type="match status" value="1"/>
</dbReference>
<name>A0A1Y4LHC3_9FIRM</name>
<comment type="similarity">
    <text evidence="1">Belongs to the LysR transcriptional regulatory family.</text>
</comment>
<dbReference type="EMBL" id="NFKM01000029">
    <property type="protein sequence ID" value="OUP56103.1"/>
    <property type="molecule type" value="Genomic_DNA"/>
</dbReference>
<dbReference type="InterPro" id="IPR036390">
    <property type="entry name" value="WH_DNA-bd_sf"/>
</dbReference>
<keyword evidence="5" id="KW-0175">Coiled coil</keyword>
<keyword evidence="3" id="KW-0238">DNA-binding</keyword>
<evidence type="ECO:0000259" key="6">
    <source>
        <dbReference type="PROSITE" id="PS50931"/>
    </source>
</evidence>